<organism evidence="2 3">
    <name type="scientific">Haloarchaeobius litoreus</name>
    <dbReference type="NCBI Taxonomy" id="755306"/>
    <lineage>
        <taxon>Archaea</taxon>
        <taxon>Methanobacteriati</taxon>
        <taxon>Methanobacteriota</taxon>
        <taxon>Stenosarchaea group</taxon>
        <taxon>Halobacteria</taxon>
        <taxon>Halobacteriales</taxon>
        <taxon>Halorubellaceae</taxon>
        <taxon>Haloarchaeobius</taxon>
    </lineage>
</organism>
<dbReference type="EMBL" id="JBHUDO010000001">
    <property type="protein sequence ID" value="MFD1644243.1"/>
    <property type="molecule type" value="Genomic_DNA"/>
</dbReference>
<reference evidence="2 3" key="1">
    <citation type="journal article" date="2019" name="Int. J. Syst. Evol. Microbiol.">
        <title>The Global Catalogue of Microorganisms (GCM) 10K type strain sequencing project: providing services to taxonomists for standard genome sequencing and annotation.</title>
        <authorList>
            <consortium name="The Broad Institute Genomics Platform"/>
            <consortium name="The Broad Institute Genome Sequencing Center for Infectious Disease"/>
            <person name="Wu L."/>
            <person name="Ma J."/>
        </authorList>
    </citation>
    <scope>NUCLEOTIDE SEQUENCE [LARGE SCALE GENOMIC DNA]</scope>
    <source>
        <strain evidence="2 3">CGMCC 1.10390</strain>
    </source>
</reference>
<keyword evidence="3" id="KW-1185">Reference proteome</keyword>
<accession>A0ABD6DGH2</accession>
<dbReference type="AlphaFoldDB" id="A0ABD6DGH2"/>
<proteinExistence type="predicted"/>
<evidence type="ECO:0008006" key="4">
    <source>
        <dbReference type="Google" id="ProtNLM"/>
    </source>
</evidence>
<dbReference type="SUPFAM" id="SSF54427">
    <property type="entry name" value="NTF2-like"/>
    <property type="match status" value="1"/>
</dbReference>
<evidence type="ECO:0000313" key="2">
    <source>
        <dbReference type="EMBL" id="MFD1644243.1"/>
    </source>
</evidence>
<dbReference type="RefSeq" id="WP_256399523.1">
    <property type="nucleotide sequence ID" value="NZ_JANHJR010000002.1"/>
</dbReference>
<comment type="caution">
    <text evidence="2">The sequence shown here is derived from an EMBL/GenBank/DDBJ whole genome shotgun (WGS) entry which is preliminary data.</text>
</comment>
<feature type="region of interest" description="Disordered" evidence="1">
    <location>
        <begin position="51"/>
        <end position="78"/>
    </location>
</feature>
<dbReference type="InterPro" id="IPR032710">
    <property type="entry name" value="NTF2-like_dom_sf"/>
</dbReference>
<sequence>MRRRTYLTASTLSLTALAGCTGILGGDGSDVGDDPEQTLRTFLTAAIEGDRDRARDLVHPDGPMMAETEDSEQENTQQDLDISIEETEVRRQDESTAMVVVEYTLSDQQGNSQTDRVEYELRTHDGNWRVWDAGSPGGTPPNAGFDFTDQPDQNAVVITHGGGETIQHPDRITVQVGGSPRGTLAEVIDSPVEPGDSGTVSVPADSTGVLRLQWSSADRSVMLMRHEYDVR</sequence>
<dbReference type="PROSITE" id="PS51257">
    <property type="entry name" value="PROKAR_LIPOPROTEIN"/>
    <property type="match status" value="1"/>
</dbReference>
<name>A0ABD6DGH2_9EURY</name>
<protein>
    <recommendedName>
        <fullName evidence="4">DUF4878 domain-containing protein</fullName>
    </recommendedName>
</protein>
<evidence type="ECO:0000256" key="1">
    <source>
        <dbReference type="SAM" id="MobiDB-lite"/>
    </source>
</evidence>
<dbReference type="Proteomes" id="UP001597034">
    <property type="component" value="Unassembled WGS sequence"/>
</dbReference>
<evidence type="ECO:0000313" key="3">
    <source>
        <dbReference type="Proteomes" id="UP001597034"/>
    </source>
</evidence>
<gene>
    <name evidence="2" type="ORF">ACFSBL_00950</name>
</gene>